<dbReference type="InterPro" id="IPR002110">
    <property type="entry name" value="Ankyrin_rpt"/>
</dbReference>
<reference evidence="4" key="1">
    <citation type="submission" date="2021-10" db="EMBL/GenBank/DDBJ databases">
        <authorList>
            <person name="Piombo E."/>
        </authorList>
    </citation>
    <scope>NUCLEOTIDE SEQUENCE</scope>
</reference>
<dbReference type="AlphaFoldDB" id="A0A9N9YA22"/>
<protein>
    <recommendedName>
        <fullName evidence="6">Ankyrin</fullName>
    </recommendedName>
</protein>
<evidence type="ECO:0000256" key="2">
    <source>
        <dbReference type="ARBA" id="ARBA00023043"/>
    </source>
</evidence>
<dbReference type="SMART" id="SM00248">
    <property type="entry name" value="ANK"/>
    <property type="match status" value="4"/>
</dbReference>
<feature type="repeat" description="ANK" evidence="3">
    <location>
        <begin position="269"/>
        <end position="301"/>
    </location>
</feature>
<keyword evidence="1" id="KW-0677">Repeat</keyword>
<dbReference type="PROSITE" id="PS50297">
    <property type="entry name" value="ANK_REP_REGION"/>
    <property type="match status" value="1"/>
</dbReference>
<evidence type="ECO:0000256" key="3">
    <source>
        <dbReference type="PROSITE-ProRule" id="PRU00023"/>
    </source>
</evidence>
<dbReference type="EMBL" id="CABFNO020001553">
    <property type="protein sequence ID" value="CAH0000049.1"/>
    <property type="molecule type" value="Genomic_DNA"/>
</dbReference>
<evidence type="ECO:0008006" key="6">
    <source>
        <dbReference type="Google" id="ProtNLM"/>
    </source>
</evidence>
<gene>
    <name evidence="4" type="ORF">CBYS24578_00002901</name>
</gene>
<organism evidence="4 5">
    <name type="scientific">Clonostachys byssicola</name>
    <dbReference type="NCBI Taxonomy" id="160290"/>
    <lineage>
        <taxon>Eukaryota</taxon>
        <taxon>Fungi</taxon>
        <taxon>Dikarya</taxon>
        <taxon>Ascomycota</taxon>
        <taxon>Pezizomycotina</taxon>
        <taxon>Sordariomycetes</taxon>
        <taxon>Hypocreomycetidae</taxon>
        <taxon>Hypocreales</taxon>
        <taxon>Bionectriaceae</taxon>
        <taxon>Clonostachys</taxon>
    </lineage>
</organism>
<accession>A0A9N9YA22</accession>
<dbReference type="Proteomes" id="UP000754883">
    <property type="component" value="Unassembled WGS sequence"/>
</dbReference>
<keyword evidence="5" id="KW-1185">Reference proteome</keyword>
<dbReference type="InterPro" id="IPR036770">
    <property type="entry name" value="Ankyrin_rpt-contain_sf"/>
</dbReference>
<dbReference type="OrthoDB" id="20872at2759"/>
<evidence type="ECO:0000313" key="5">
    <source>
        <dbReference type="Proteomes" id="UP000754883"/>
    </source>
</evidence>
<name>A0A9N9YA22_9HYPO</name>
<keyword evidence="2 3" id="KW-0040">ANK repeat</keyword>
<dbReference type="Gene3D" id="1.25.40.20">
    <property type="entry name" value="Ankyrin repeat-containing domain"/>
    <property type="match status" value="2"/>
</dbReference>
<dbReference type="Pfam" id="PF12796">
    <property type="entry name" value="Ank_2"/>
    <property type="match status" value="1"/>
</dbReference>
<comment type="caution">
    <text evidence="4">The sequence shown here is derived from an EMBL/GenBank/DDBJ whole genome shotgun (WGS) entry which is preliminary data.</text>
</comment>
<dbReference type="SUPFAM" id="SSF48403">
    <property type="entry name" value="Ankyrin repeat"/>
    <property type="match status" value="1"/>
</dbReference>
<sequence>MNERDPTIHRYVEVRCIAESVCCTGSDLRDTVDALCWLGLGVTLGRGWEKSVRRGDIRNQELSLLSAAAFVGNVTLVECLLETGIDPTQSDGIFPSAIEAAALAGNLEIFQMIQESLPDTVEPARDEASRPQSFLHHYSLSDIHNKGKADIQGVVGAAMNGDMELLEMALYPPSRADPNSTAYFEYIPTEPITFHQQLKTQRLLERAQFFAKNWEVYSRLASLLPEPSASLRRGLIRRFAEYGNLNIVRNLLDNGCHVDGEAAVRRAGHRGTPLYLASRYGNADVVDLLLERGADVEKTRLNNFRPLLGAIKSGNIYIVQKLLKYGAKCYPYDIVEALLSEYEKMVDLLLGQYTEDCLYAGMGSELAKEMSRYGLSSMLKLLHDRGYFRYVDGEIAASVDLEEGRGPCELCGYSHTESDI</sequence>
<evidence type="ECO:0000313" key="4">
    <source>
        <dbReference type="EMBL" id="CAH0000049.1"/>
    </source>
</evidence>
<proteinExistence type="predicted"/>
<dbReference type="PANTHER" id="PTHR24126">
    <property type="entry name" value="ANKYRIN REPEAT, PH AND SEC7 DOMAIN CONTAINING PROTEIN SECG-RELATED"/>
    <property type="match status" value="1"/>
</dbReference>
<dbReference type="PROSITE" id="PS50088">
    <property type="entry name" value="ANK_REPEAT"/>
    <property type="match status" value="1"/>
</dbReference>
<evidence type="ECO:0000256" key="1">
    <source>
        <dbReference type="ARBA" id="ARBA00022737"/>
    </source>
</evidence>